<dbReference type="AlphaFoldDB" id="A0A2P2J023"/>
<organism evidence="1">
    <name type="scientific">Rhizophora mucronata</name>
    <name type="common">Asiatic mangrove</name>
    <dbReference type="NCBI Taxonomy" id="61149"/>
    <lineage>
        <taxon>Eukaryota</taxon>
        <taxon>Viridiplantae</taxon>
        <taxon>Streptophyta</taxon>
        <taxon>Embryophyta</taxon>
        <taxon>Tracheophyta</taxon>
        <taxon>Spermatophyta</taxon>
        <taxon>Magnoliopsida</taxon>
        <taxon>eudicotyledons</taxon>
        <taxon>Gunneridae</taxon>
        <taxon>Pentapetalae</taxon>
        <taxon>rosids</taxon>
        <taxon>fabids</taxon>
        <taxon>Malpighiales</taxon>
        <taxon>Rhizophoraceae</taxon>
        <taxon>Rhizophora</taxon>
    </lineage>
</organism>
<protein>
    <submittedName>
        <fullName evidence="1">Uncharacterized protein</fullName>
    </submittedName>
</protein>
<reference evidence="1" key="1">
    <citation type="submission" date="2018-02" db="EMBL/GenBank/DDBJ databases">
        <title>Rhizophora mucronata_Transcriptome.</title>
        <authorList>
            <person name="Meera S.P."/>
            <person name="Sreeshan A."/>
            <person name="Augustine A."/>
        </authorList>
    </citation>
    <scope>NUCLEOTIDE SEQUENCE</scope>
    <source>
        <tissue evidence="1">Leaf</tissue>
    </source>
</reference>
<dbReference type="EMBL" id="GGEC01006345">
    <property type="protein sequence ID" value="MBW86828.1"/>
    <property type="molecule type" value="Transcribed_RNA"/>
</dbReference>
<accession>A0A2P2J023</accession>
<name>A0A2P2J023_RHIMU</name>
<proteinExistence type="predicted"/>
<evidence type="ECO:0000313" key="1">
    <source>
        <dbReference type="EMBL" id="MBW86828.1"/>
    </source>
</evidence>
<sequence>MTNCVTGTHFPGRSNTRLTEWIPGCWP</sequence>